<proteinExistence type="predicted"/>
<evidence type="ECO:0000313" key="2">
    <source>
        <dbReference type="Proteomes" id="UP001162992"/>
    </source>
</evidence>
<comment type="caution">
    <text evidence="1">The sequence shown here is derived from an EMBL/GenBank/DDBJ whole genome shotgun (WGS) entry which is preliminary data.</text>
</comment>
<keyword evidence="2" id="KW-1185">Reference proteome</keyword>
<protein>
    <submittedName>
        <fullName evidence="1">Uncharacterized protein</fullName>
    </submittedName>
</protein>
<dbReference type="Proteomes" id="UP001162992">
    <property type="component" value="Chromosome 18"/>
</dbReference>
<sequence>MALRYCSFSSQVFLSGNYMVQDFDSYQVRVRNKQHLRAWCTKAVPKKPTAIETTDAQRDVQIAKKKLDPQLSQLDMVITEKQTGALSVANMLGHDHLQGSLRRLSLRENFDKLLKTANVKGWPAAICNAIEDFIVVFEPSVYPPSSDPKLNIAGNWAPVEECPPVQCVEVKGKIPACLDGVYVRNGTNPRFLPNAGYHLFDGDGMLHAVRIKDGAASYCCRYVKTSRFQQEEKWGQKIFPNSVAELHGLQGLAKLALFALRVALRLITIKDGYGTANASLVFSEGRLLALVESDLPYAIKVTEDGDLETLGRYNLVGGEIPSLSSHPKVDPATNETFWYGYKFFTKPFLNYLKVSEDRVKGRVTPINSWSRPYMMHDFAITKRHIIFPETQVTYDLKEMLQGRSLLKVDKKIVPRWGILPRSDSNNDSQIRWFDVPDMTCMHFPNAWEQGDEIVVLGCKVDPVELMLEDMAKVKSRLHRIHLNMKTGKANIEQVSSIDSEMPQINNNFTGKMNRYIYMVTDGPWPKFGGLVKIDLQAKRQSISPCNNPTTDNTFIQDEQCIAGWKSFGDDCYGSEACFIPRDITDGNLRSTEEDDGYLMCYVHNERTGVTELQVIDASSPSLETVASIKLPSRVPYGIHGIFLNALQLSQQNPIPVEVANAALNPQSGFLSTIL</sequence>
<name>A0ACC2B318_DIPCM</name>
<gene>
    <name evidence="1" type="ORF">O6H91_18G081100</name>
</gene>
<reference evidence="2" key="1">
    <citation type="journal article" date="2024" name="Proc. Natl. Acad. Sci. U.S.A.">
        <title>Extraordinary preservation of gene collinearity over three hundred million years revealed in homosporous lycophytes.</title>
        <authorList>
            <person name="Li C."/>
            <person name="Wickell D."/>
            <person name="Kuo L.Y."/>
            <person name="Chen X."/>
            <person name="Nie B."/>
            <person name="Liao X."/>
            <person name="Peng D."/>
            <person name="Ji J."/>
            <person name="Jenkins J."/>
            <person name="Williams M."/>
            <person name="Shu S."/>
            <person name="Plott C."/>
            <person name="Barry K."/>
            <person name="Rajasekar S."/>
            <person name="Grimwood J."/>
            <person name="Han X."/>
            <person name="Sun S."/>
            <person name="Hou Z."/>
            <person name="He W."/>
            <person name="Dai G."/>
            <person name="Sun C."/>
            <person name="Schmutz J."/>
            <person name="Leebens-Mack J.H."/>
            <person name="Li F.W."/>
            <person name="Wang L."/>
        </authorList>
    </citation>
    <scope>NUCLEOTIDE SEQUENCE [LARGE SCALE GENOMIC DNA]</scope>
    <source>
        <strain evidence="2">cv. PW_Plant_1</strain>
    </source>
</reference>
<dbReference type="EMBL" id="CM055109">
    <property type="protein sequence ID" value="KAJ7524189.1"/>
    <property type="molecule type" value="Genomic_DNA"/>
</dbReference>
<evidence type="ECO:0000313" key="1">
    <source>
        <dbReference type="EMBL" id="KAJ7524189.1"/>
    </source>
</evidence>
<organism evidence="1 2">
    <name type="scientific">Diphasiastrum complanatum</name>
    <name type="common">Issler's clubmoss</name>
    <name type="synonym">Lycopodium complanatum</name>
    <dbReference type="NCBI Taxonomy" id="34168"/>
    <lineage>
        <taxon>Eukaryota</taxon>
        <taxon>Viridiplantae</taxon>
        <taxon>Streptophyta</taxon>
        <taxon>Embryophyta</taxon>
        <taxon>Tracheophyta</taxon>
        <taxon>Lycopodiopsida</taxon>
        <taxon>Lycopodiales</taxon>
        <taxon>Lycopodiaceae</taxon>
        <taxon>Lycopodioideae</taxon>
        <taxon>Diphasiastrum</taxon>
    </lineage>
</organism>
<accession>A0ACC2B318</accession>